<protein>
    <submittedName>
        <fullName evidence="1">Uncharacterized protein</fullName>
    </submittedName>
</protein>
<dbReference type="Proteomes" id="UP001149090">
    <property type="component" value="Unassembled WGS sequence"/>
</dbReference>
<reference evidence="1" key="1">
    <citation type="submission" date="2022-10" db="EMBL/GenBank/DDBJ databases">
        <title>Novel sulphate-reducing endosymbionts in the free-living metamonad Anaeramoeba.</title>
        <authorList>
            <person name="Jerlstrom-Hultqvist J."/>
            <person name="Cepicka I."/>
            <person name="Gallot-Lavallee L."/>
            <person name="Salas-Leiva D."/>
            <person name="Curtis B.A."/>
            <person name="Zahonova K."/>
            <person name="Pipaliya S."/>
            <person name="Dacks J."/>
            <person name="Roger A.J."/>
        </authorList>
    </citation>
    <scope>NUCLEOTIDE SEQUENCE</scope>
    <source>
        <strain evidence="1">BMAN</strain>
    </source>
</reference>
<evidence type="ECO:0000313" key="2">
    <source>
        <dbReference type="Proteomes" id="UP001149090"/>
    </source>
</evidence>
<dbReference type="AlphaFoldDB" id="A0A9Q0R9E2"/>
<organism evidence="1 2">
    <name type="scientific">Anaeramoeba ignava</name>
    <name type="common">Anaerobic marine amoeba</name>
    <dbReference type="NCBI Taxonomy" id="1746090"/>
    <lineage>
        <taxon>Eukaryota</taxon>
        <taxon>Metamonada</taxon>
        <taxon>Anaeramoebidae</taxon>
        <taxon>Anaeramoeba</taxon>
    </lineage>
</organism>
<gene>
    <name evidence="1" type="ORF">M0811_10370</name>
</gene>
<dbReference type="EMBL" id="JAPDFW010000089">
    <property type="protein sequence ID" value="KAJ5071308.1"/>
    <property type="molecule type" value="Genomic_DNA"/>
</dbReference>
<proteinExistence type="predicted"/>
<keyword evidence="2" id="KW-1185">Reference proteome</keyword>
<sequence length="115" mass="13013">MGNVVSSLTFQPPKEVPKLDSTAKFVRTKNGFSIPLLIFRPPKEPTYKTSSIQNKYQKSISNSLPYTFIFSHGNSDSITLITDFAVDFVLKTKSNFVLYEYCGYPYAEGEVSFTF</sequence>
<dbReference type="OrthoDB" id="446723at2759"/>
<evidence type="ECO:0000313" key="1">
    <source>
        <dbReference type="EMBL" id="KAJ5071308.1"/>
    </source>
</evidence>
<accession>A0A9Q0R9E2</accession>
<comment type="caution">
    <text evidence="1">The sequence shown here is derived from an EMBL/GenBank/DDBJ whole genome shotgun (WGS) entry which is preliminary data.</text>
</comment>
<name>A0A9Q0R9E2_ANAIG</name>